<evidence type="ECO:0000313" key="11">
    <source>
        <dbReference type="Proteomes" id="UP001457282"/>
    </source>
</evidence>
<comment type="similarity">
    <text evidence="2 8">Belongs to the Casparian strip membrane proteins (CASP) family.</text>
</comment>
<keyword evidence="6 8" id="KW-1133">Transmembrane helix</keyword>
<evidence type="ECO:0000256" key="6">
    <source>
        <dbReference type="ARBA" id="ARBA00022989"/>
    </source>
</evidence>
<evidence type="ECO:0000313" key="10">
    <source>
        <dbReference type="EMBL" id="KAK9936364.1"/>
    </source>
</evidence>
<feature type="transmembrane region" description="Helical" evidence="8">
    <location>
        <begin position="80"/>
        <end position="103"/>
    </location>
</feature>
<evidence type="ECO:0000256" key="7">
    <source>
        <dbReference type="ARBA" id="ARBA00023136"/>
    </source>
</evidence>
<dbReference type="PANTHER" id="PTHR36488:SF8">
    <property type="entry name" value="CASP-LIKE PROTEIN 1U1"/>
    <property type="match status" value="1"/>
</dbReference>
<gene>
    <name evidence="10" type="ORF">M0R45_013210</name>
</gene>
<feature type="transmembrane region" description="Helical" evidence="8">
    <location>
        <begin position="131"/>
        <end position="155"/>
    </location>
</feature>
<keyword evidence="7 8" id="KW-0472">Membrane</keyword>
<accession>A0AAW1XID8</accession>
<reference evidence="10 11" key="1">
    <citation type="journal article" date="2023" name="G3 (Bethesda)">
        <title>A chromosome-length genome assembly and annotation of blackberry (Rubus argutus, cv. 'Hillquist').</title>
        <authorList>
            <person name="Bruna T."/>
            <person name="Aryal R."/>
            <person name="Dudchenko O."/>
            <person name="Sargent D.J."/>
            <person name="Mead D."/>
            <person name="Buti M."/>
            <person name="Cavallini A."/>
            <person name="Hytonen T."/>
            <person name="Andres J."/>
            <person name="Pham M."/>
            <person name="Weisz D."/>
            <person name="Mascagni F."/>
            <person name="Usai G."/>
            <person name="Natali L."/>
            <person name="Bassil N."/>
            <person name="Fernandez G.E."/>
            <person name="Lomsadze A."/>
            <person name="Armour M."/>
            <person name="Olukolu B."/>
            <person name="Poorten T."/>
            <person name="Britton C."/>
            <person name="Davik J."/>
            <person name="Ashrafi H."/>
            <person name="Aiden E.L."/>
            <person name="Borodovsky M."/>
            <person name="Worthington M."/>
        </authorList>
    </citation>
    <scope>NUCLEOTIDE SEQUENCE [LARGE SCALE GENOMIC DNA]</scope>
    <source>
        <strain evidence="10">PI 553951</strain>
    </source>
</reference>
<dbReference type="NCBIfam" id="TIGR01569">
    <property type="entry name" value="A_tha_TIGR01569"/>
    <property type="match status" value="1"/>
</dbReference>
<sequence length="163" mass="17615">MITTRRIFTFLLRLIALAATLVATIVMVTSHDSANVFNLTFKAKYSNSPAFKYFVIVEAIACAYNLVSMLLASKGSLWRLVIILDVVVAVLLTSSVSSAFAIASVGKKGNTHAGWLPICGQVPKFCEHVTAALVAGFIAAILYSLLVIYTLYTVLNPLFVVKP</sequence>
<proteinExistence type="inferred from homology"/>
<comment type="subunit">
    <text evidence="3 8">Homodimer and heterodimers.</text>
</comment>
<keyword evidence="11" id="KW-1185">Reference proteome</keyword>
<evidence type="ECO:0000256" key="1">
    <source>
        <dbReference type="ARBA" id="ARBA00004651"/>
    </source>
</evidence>
<dbReference type="PANTHER" id="PTHR36488">
    <property type="entry name" value="CASP-LIKE PROTEIN 1U1"/>
    <property type="match status" value="1"/>
</dbReference>
<evidence type="ECO:0000256" key="5">
    <source>
        <dbReference type="ARBA" id="ARBA00022692"/>
    </source>
</evidence>
<dbReference type="Pfam" id="PF04535">
    <property type="entry name" value="CASP_dom"/>
    <property type="match status" value="1"/>
</dbReference>
<keyword evidence="5 8" id="KW-0812">Transmembrane</keyword>
<dbReference type="InterPro" id="IPR006459">
    <property type="entry name" value="CASP/CASPL"/>
</dbReference>
<feature type="transmembrane region" description="Helical" evidence="8">
    <location>
        <begin position="50"/>
        <end position="73"/>
    </location>
</feature>
<evidence type="ECO:0000259" key="9">
    <source>
        <dbReference type="Pfam" id="PF04535"/>
    </source>
</evidence>
<dbReference type="GO" id="GO:0005886">
    <property type="term" value="C:plasma membrane"/>
    <property type="evidence" value="ECO:0007669"/>
    <property type="project" value="UniProtKB-SubCell"/>
</dbReference>
<evidence type="ECO:0000256" key="3">
    <source>
        <dbReference type="ARBA" id="ARBA00011489"/>
    </source>
</evidence>
<protein>
    <recommendedName>
        <fullName evidence="8">CASP-like protein</fullName>
    </recommendedName>
</protein>
<evidence type="ECO:0000256" key="8">
    <source>
        <dbReference type="RuleBase" id="RU361233"/>
    </source>
</evidence>
<dbReference type="EMBL" id="JBEDUW010000003">
    <property type="protein sequence ID" value="KAK9936364.1"/>
    <property type="molecule type" value="Genomic_DNA"/>
</dbReference>
<feature type="transmembrane region" description="Helical" evidence="8">
    <location>
        <begin position="7"/>
        <end position="30"/>
    </location>
</feature>
<keyword evidence="4 8" id="KW-1003">Cell membrane</keyword>
<dbReference type="Proteomes" id="UP001457282">
    <property type="component" value="Unassembled WGS sequence"/>
</dbReference>
<dbReference type="InterPro" id="IPR044173">
    <property type="entry name" value="CASPL"/>
</dbReference>
<dbReference type="AlphaFoldDB" id="A0AAW1XID8"/>
<evidence type="ECO:0000256" key="2">
    <source>
        <dbReference type="ARBA" id="ARBA00007651"/>
    </source>
</evidence>
<dbReference type="InterPro" id="IPR006702">
    <property type="entry name" value="CASP_dom"/>
</dbReference>
<comment type="subcellular location">
    <subcellularLocation>
        <location evidence="1 8">Cell membrane</location>
        <topology evidence="1 8">Multi-pass membrane protein</topology>
    </subcellularLocation>
</comment>
<feature type="domain" description="Casparian strip membrane protein" evidence="9">
    <location>
        <begin position="5"/>
        <end position="142"/>
    </location>
</feature>
<comment type="caution">
    <text evidence="10">The sequence shown here is derived from an EMBL/GenBank/DDBJ whole genome shotgun (WGS) entry which is preliminary data.</text>
</comment>
<name>A0AAW1XID8_RUBAR</name>
<organism evidence="10 11">
    <name type="scientific">Rubus argutus</name>
    <name type="common">Southern blackberry</name>
    <dbReference type="NCBI Taxonomy" id="59490"/>
    <lineage>
        <taxon>Eukaryota</taxon>
        <taxon>Viridiplantae</taxon>
        <taxon>Streptophyta</taxon>
        <taxon>Embryophyta</taxon>
        <taxon>Tracheophyta</taxon>
        <taxon>Spermatophyta</taxon>
        <taxon>Magnoliopsida</taxon>
        <taxon>eudicotyledons</taxon>
        <taxon>Gunneridae</taxon>
        <taxon>Pentapetalae</taxon>
        <taxon>rosids</taxon>
        <taxon>fabids</taxon>
        <taxon>Rosales</taxon>
        <taxon>Rosaceae</taxon>
        <taxon>Rosoideae</taxon>
        <taxon>Rosoideae incertae sedis</taxon>
        <taxon>Rubus</taxon>
    </lineage>
</organism>
<evidence type="ECO:0000256" key="4">
    <source>
        <dbReference type="ARBA" id="ARBA00022475"/>
    </source>
</evidence>